<proteinExistence type="predicted"/>
<keyword evidence="2" id="KW-1185">Reference proteome</keyword>
<name>A0A7H0FWU7_9GAMM</name>
<organism evidence="1 2">
    <name type="scientific">Agrilutibacter terrestris</name>
    <dbReference type="NCBI Taxonomy" id="2865112"/>
    <lineage>
        <taxon>Bacteria</taxon>
        <taxon>Pseudomonadati</taxon>
        <taxon>Pseudomonadota</taxon>
        <taxon>Gammaproteobacteria</taxon>
        <taxon>Lysobacterales</taxon>
        <taxon>Lysobacteraceae</taxon>
        <taxon>Agrilutibacter</taxon>
    </lineage>
</organism>
<reference evidence="1 2" key="1">
    <citation type="submission" date="2020-08" db="EMBL/GenBank/DDBJ databases">
        <title>Lysobacter sp. II4 sp. nov., isolated from soil.</title>
        <authorList>
            <person name="Woo C.Y."/>
            <person name="Kim J."/>
        </authorList>
    </citation>
    <scope>NUCLEOTIDE SEQUENCE [LARGE SCALE GENOMIC DNA]</scope>
    <source>
        <strain evidence="1 2">II4</strain>
    </source>
</reference>
<evidence type="ECO:0000313" key="2">
    <source>
        <dbReference type="Proteomes" id="UP000516018"/>
    </source>
</evidence>
<accession>A0A7H0FWU7</accession>
<sequence length="398" mass="43064">MDGDHVPELIRLGGSSAGLAQAQGIAAQAMAAAGLPAFPKNACAANLSALLQLAGLDFPMTFGAGKLAYMLGGKFDSRRWVHVRAGDQIEGDVGVTYDNDTSIPGSDHIYLVVKRVDTDRMVIADNQATQPHERFVSGKGKTPTEYFLRAPTMAYVLRSVPEAVEVPDILRLAEASDIAQYDWNQRGQAPKGYIKGMALAFADAYARLKGGEAVAQEMGREIGEPATDALAWYRNHFAQAGFAAPATASDRLRQLFVMLVGLGMRESSGRYCEGRDRSASNTSANTAEAGLFQMSYDLCLALPSLQRLMETYGNSTTLAEVFREGVRCKASDWENHGRGHGMEFQRLTKACPAFAVDCAAVALRARRKHWGPINKRAAEVRLECDSLLLAVQQLVDAA</sequence>
<evidence type="ECO:0000313" key="1">
    <source>
        <dbReference type="EMBL" id="QNP40513.1"/>
    </source>
</evidence>
<dbReference type="AlphaFoldDB" id="A0A7H0FWU7"/>
<protein>
    <submittedName>
        <fullName evidence="1">Uncharacterized protein</fullName>
    </submittedName>
</protein>
<gene>
    <name evidence="1" type="ORF">H8B22_13750</name>
</gene>
<dbReference type="RefSeq" id="WP_187711954.1">
    <property type="nucleotide sequence ID" value="NZ_CP060820.1"/>
</dbReference>
<dbReference type="EMBL" id="CP060820">
    <property type="protein sequence ID" value="QNP40513.1"/>
    <property type="molecule type" value="Genomic_DNA"/>
</dbReference>
<dbReference type="Proteomes" id="UP000516018">
    <property type="component" value="Chromosome"/>
</dbReference>
<dbReference type="KEGG" id="lsx:H8B22_13750"/>